<proteinExistence type="predicted"/>
<evidence type="ECO:0000313" key="1">
    <source>
        <dbReference type="EMBL" id="RAJ89890.1"/>
    </source>
</evidence>
<organism evidence="1 2">
    <name type="scientific">Larkinella arboricola</name>
    <dbReference type="NCBI Taxonomy" id="643671"/>
    <lineage>
        <taxon>Bacteria</taxon>
        <taxon>Pseudomonadati</taxon>
        <taxon>Bacteroidota</taxon>
        <taxon>Cytophagia</taxon>
        <taxon>Cytophagales</taxon>
        <taxon>Spirosomataceae</taxon>
        <taxon>Larkinella</taxon>
    </lineage>
</organism>
<dbReference type="EMBL" id="QLMC01000019">
    <property type="protein sequence ID" value="RAJ89890.1"/>
    <property type="molecule type" value="Genomic_DNA"/>
</dbReference>
<dbReference type="AlphaFoldDB" id="A0A327WFA5"/>
<evidence type="ECO:0000313" key="2">
    <source>
        <dbReference type="Proteomes" id="UP000248790"/>
    </source>
</evidence>
<dbReference type="Proteomes" id="UP000248790">
    <property type="component" value="Unassembled WGS sequence"/>
</dbReference>
<sequence>MGSRFSTAAYIINLVNRLHLTRIRALTQEALSALKRAQGGAFNNPWQSMPLAPQSFTPIFKAALQAQNLYERLEKIYLFCADLAANKIQSYREAHEWFDEEGEFSFEPFDELRRYYDDGSAYALPIRIEQYQELYQLQIDFKNRQLKKAAYLHELFGQTSPRKVGMAETGGDLLVHTTDLPAGWRQEVERDQPLKQIEVEHCLDGYDAFYEQSLALIDYHQRLGNVQACAQRILAFFKE</sequence>
<reference evidence="1 2" key="1">
    <citation type="submission" date="2018-06" db="EMBL/GenBank/DDBJ databases">
        <title>Genomic Encyclopedia of Archaeal and Bacterial Type Strains, Phase II (KMG-II): from individual species to whole genera.</title>
        <authorList>
            <person name="Goeker M."/>
        </authorList>
    </citation>
    <scope>NUCLEOTIDE SEQUENCE [LARGE SCALE GENOMIC DNA]</scope>
    <source>
        <strain evidence="1 2">DSM 21851</strain>
    </source>
</reference>
<accession>A0A327WFA5</accession>
<comment type="caution">
    <text evidence="1">The sequence shown here is derived from an EMBL/GenBank/DDBJ whole genome shotgun (WGS) entry which is preliminary data.</text>
</comment>
<gene>
    <name evidence="1" type="ORF">LX87_05624</name>
</gene>
<keyword evidence="2" id="KW-1185">Reference proteome</keyword>
<protein>
    <submittedName>
        <fullName evidence="1">Uncharacterized protein</fullName>
    </submittedName>
</protein>
<name>A0A327WFA5_LARAB</name>